<dbReference type="InterPro" id="IPR016181">
    <property type="entry name" value="Acyl_CoA_acyltransferase"/>
</dbReference>
<dbReference type="InterPro" id="IPR000182">
    <property type="entry name" value="GNAT_dom"/>
</dbReference>
<proteinExistence type="predicted"/>
<dbReference type="GO" id="GO:0016747">
    <property type="term" value="F:acyltransferase activity, transferring groups other than amino-acyl groups"/>
    <property type="evidence" value="ECO:0007669"/>
    <property type="project" value="InterPro"/>
</dbReference>
<reference evidence="2" key="1">
    <citation type="journal article" date="2020" name="mSystems">
        <title>Genome- and Community-Level Interaction Insights into Carbon Utilization and Element Cycling Functions of Hydrothermarchaeota in Hydrothermal Sediment.</title>
        <authorList>
            <person name="Zhou Z."/>
            <person name="Liu Y."/>
            <person name="Xu W."/>
            <person name="Pan J."/>
            <person name="Luo Z.H."/>
            <person name="Li M."/>
        </authorList>
    </citation>
    <scope>NUCLEOTIDE SEQUENCE [LARGE SCALE GENOMIC DNA]</scope>
    <source>
        <strain evidence="2">HyVt-458</strain>
    </source>
</reference>
<name>A0A831RWY2_9GAMM</name>
<dbReference type="PROSITE" id="PS51186">
    <property type="entry name" value="GNAT"/>
    <property type="match status" value="1"/>
</dbReference>
<feature type="domain" description="N-acetyltransferase" evidence="1">
    <location>
        <begin position="1"/>
        <end position="163"/>
    </location>
</feature>
<evidence type="ECO:0000259" key="1">
    <source>
        <dbReference type="PROSITE" id="PS51186"/>
    </source>
</evidence>
<dbReference type="Gene3D" id="3.40.630.30">
    <property type="match status" value="1"/>
</dbReference>
<protein>
    <submittedName>
        <fullName evidence="2">N-acetyltransferase family protein</fullName>
    </submittedName>
</protein>
<dbReference type="PANTHER" id="PTHR43072">
    <property type="entry name" value="N-ACETYLTRANSFERASE"/>
    <property type="match status" value="1"/>
</dbReference>
<dbReference type="Proteomes" id="UP000886339">
    <property type="component" value="Unassembled WGS sequence"/>
</dbReference>
<evidence type="ECO:0000313" key="2">
    <source>
        <dbReference type="EMBL" id="HEC07284.1"/>
    </source>
</evidence>
<dbReference type="PANTHER" id="PTHR43072:SF8">
    <property type="entry name" value="ACYLTRANSFERASE FABY-RELATED"/>
    <property type="match status" value="1"/>
</dbReference>
<dbReference type="Pfam" id="PF13420">
    <property type="entry name" value="Acetyltransf_4"/>
    <property type="match status" value="1"/>
</dbReference>
<organism evidence="2">
    <name type="scientific">Thiolapillus brandeum</name>
    <dbReference type="NCBI Taxonomy" id="1076588"/>
    <lineage>
        <taxon>Bacteria</taxon>
        <taxon>Pseudomonadati</taxon>
        <taxon>Pseudomonadota</taxon>
        <taxon>Gammaproteobacteria</taxon>
        <taxon>Chromatiales</taxon>
        <taxon>Sedimenticolaceae</taxon>
        <taxon>Thiolapillus</taxon>
    </lineage>
</organism>
<dbReference type="EMBL" id="DRLF01000363">
    <property type="protein sequence ID" value="HEC07284.1"/>
    <property type="molecule type" value="Genomic_DNA"/>
</dbReference>
<sequence length="169" mass="19247">MRIRDVQVGDAEILCAIYNHYIEHTTITFDEQSLQPEAFALQIEHVSQRYPWLVIEEKGQVLGYAYASEWGSRSAFRYTVASSIYLHPEAPKRKGMGEMLYRALLSQLADRGFCRVIAAIAVPNEGSIALHQKLGFSQAGYFHAMGYKFRRWIDVIYLELPLASGNSRV</sequence>
<gene>
    <name evidence="2" type="ORF">ENJ12_10550</name>
</gene>
<dbReference type="AlphaFoldDB" id="A0A831RWY2"/>
<dbReference type="SUPFAM" id="SSF55729">
    <property type="entry name" value="Acyl-CoA N-acyltransferases (Nat)"/>
    <property type="match status" value="1"/>
</dbReference>
<comment type="caution">
    <text evidence="2">The sequence shown here is derived from an EMBL/GenBank/DDBJ whole genome shotgun (WGS) entry which is preliminary data.</text>
</comment>
<dbReference type="CDD" id="cd04301">
    <property type="entry name" value="NAT_SF"/>
    <property type="match status" value="1"/>
</dbReference>
<accession>A0A831RWY2</accession>